<gene>
    <name evidence="2" type="ORF">SBP1_gp062</name>
</gene>
<evidence type="ECO:0000313" key="2">
    <source>
        <dbReference type="EMBL" id="AZU99654.1"/>
    </source>
</evidence>
<evidence type="ECO:0000259" key="1">
    <source>
        <dbReference type="Pfam" id="PF09327"/>
    </source>
</evidence>
<feature type="domain" description="Tip attachment protein J central straight fiber" evidence="1">
    <location>
        <begin position="271"/>
        <end position="350"/>
    </location>
</feature>
<dbReference type="InterPro" id="IPR015406">
    <property type="entry name" value="GpJ_CSF"/>
</dbReference>
<dbReference type="Proteomes" id="UP000290131">
    <property type="component" value="Segment"/>
</dbReference>
<evidence type="ECO:0000313" key="3">
    <source>
        <dbReference type="Proteomes" id="UP000290131"/>
    </source>
</evidence>
<dbReference type="EMBL" id="MK301608">
    <property type="protein sequence ID" value="AZU99654.1"/>
    <property type="molecule type" value="Genomic_DNA"/>
</dbReference>
<organism evidence="2">
    <name type="scientific">Vibrio virus vB_VspP_SBP1</name>
    <dbReference type="NCBI Taxonomy" id="2500581"/>
    <lineage>
        <taxon>Viruses</taxon>
        <taxon>Duplodnaviria</taxon>
        <taxon>Heunggongvirae</taxon>
        <taxon>Uroviricota</taxon>
        <taxon>Caudoviricetes</taxon>
        <taxon>Schitoviridae</taxon>
        <taxon>Electravirus</taxon>
        <taxon>Electravirus Sbp1</taxon>
    </lineage>
</organism>
<protein>
    <submittedName>
        <fullName evidence="2">Tail family protein</fullName>
    </submittedName>
</protein>
<name>A0A3T0IIR5_9CAUD</name>
<accession>A0A3T0IIR5</accession>
<reference evidence="2" key="1">
    <citation type="submission" date="2018-12" db="EMBL/GenBank/DDBJ databases">
        <title>Characterization of a N4-like bacteriophage infecting a coral-derived Vibrio strain.</title>
        <authorList>
            <person name="Huang S."/>
        </authorList>
    </citation>
    <scope>NUCLEOTIDE SEQUENCE [LARGE SCALE GENOMIC DNA]</scope>
</reference>
<keyword evidence="3" id="KW-1185">Reference proteome</keyword>
<proteinExistence type="predicted"/>
<sequence length="925" mass="97672">MSIRVLGVLQTPMSQVVQNVPIKVVTSSGFGNVLTTSEAIYFTDNQGNYDFNLAFGTHELYVMFTDTFEHIGTTVANDSLTDSSYTISELLYYTTPLPNQNEQCIRDDFGGCISALETAWDTCIVQLSQQVVQGDTGVCTAMTTYTNDRLQACSAELTDTIVAGDAAVLLESQAYADATGAEITCCTTSLNTALVDICSTLTAYTTSNDIAIACLCTDMDAGDAQVLQTAEAYSDTCAGIVCSNLVNMVQACDAAVYTCMNVIDNGQGLQQAGYEIVTQAGDACASIALVATACTEAAVQESCILMQADKIIMHNGNPNTQSYPFQVVGNCVYMDAAYIRCLTGDKLVSNTTIKAGTGITTAGMNGDDSGSETSNLNKGYRFWAGYWDARNSTGIPTAPFRVTDNGALIASNAYITGCINTTCLVFCDASAVPPEITNAQLTADSAVSNLLNTNLWVVGYRGDSDNNACNTFIRNGDSDENYVSTTSGGPFGQGGLVWRTKTNSNTADTPDGGWTYCATQNFSVSKSYLHAVWACQTTLDGQIFFGTTRYVGMNSADGTQTSDNPYFWSGDLPQLNKWYLLVGVVHARGYTAGETGVTGVYDPDTGTKVASGVDWVMPPSGTVTNVTQRVFWYYSADVNGPIQYFYKPGLWEMGNAPSVQELMGKSYDRALTAETNACNKAVSACNCGISCGDAAKTCAVNEGTAACAWTENRIYPCQSQIQIKSGNYVVGSTGWAIDCSGNAEFNNAIVRGTISAATGCFCGSIYAQCIIGDVTSGLNKAATTQVKSGSTGNTPLFAVICVSGSMPYPRTLQLSALISVWATSTGEAGNPTQASAKLVTTSTQFTAVNTAKIWACSQSGNTHQCVVTGIHQVAINIPANTTGSINIYGHLDDLNGAANGGMCIASPYSNNTISAILFRNGNDLC</sequence>
<dbReference type="Pfam" id="PF09327">
    <property type="entry name" value="Phage_Tail_Tip"/>
    <property type="match status" value="1"/>
</dbReference>